<dbReference type="SUPFAM" id="SSF51735">
    <property type="entry name" value="NAD(P)-binding Rossmann-fold domains"/>
    <property type="match status" value="1"/>
</dbReference>
<dbReference type="Gene3D" id="3.40.50.720">
    <property type="entry name" value="NAD(P)-binding Rossmann-like Domain"/>
    <property type="match status" value="2"/>
</dbReference>
<evidence type="ECO:0000313" key="7">
    <source>
        <dbReference type="EMBL" id="UNK46224.1"/>
    </source>
</evidence>
<dbReference type="Proteomes" id="UP000829069">
    <property type="component" value="Chromosome"/>
</dbReference>
<evidence type="ECO:0000313" key="8">
    <source>
        <dbReference type="Proteomes" id="UP000829069"/>
    </source>
</evidence>
<dbReference type="Pfam" id="PF02826">
    <property type="entry name" value="2-Hacid_dh_C"/>
    <property type="match status" value="1"/>
</dbReference>
<reference evidence="7 8" key="1">
    <citation type="submission" date="2022-03" db="EMBL/GenBank/DDBJ databases">
        <title>Isotopic signatures of nitrous oxide derived from detoxification processes.</title>
        <authorList>
            <person name="Behrendt U."/>
            <person name="Buchen C."/>
            <person name="Well R."/>
            <person name="Ulrich A."/>
            <person name="Rohe L."/>
            <person name="Kolb S."/>
            <person name="Schloter M."/>
            <person name="Horn M.A."/>
            <person name="Augustin J."/>
        </authorList>
    </citation>
    <scope>NUCLEOTIDE SEQUENCE [LARGE SCALE GENOMIC DNA]</scope>
    <source>
        <strain evidence="7 8">S4-C24</strain>
    </source>
</reference>
<dbReference type="SUPFAM" id="SSF52283">
    <property type="entry name" value="Formate/glycerate dehydrogenase catalytic domain-like"/>
    <property type="match status" value="1"/>
</dbReference>
<dbReference type="InterPro" id="IPR036291">
    <property type="entry name" value="NAD(P)-bd_dom_sf"/>
</dbReference>
<accession>A0ABY3W7C4</accession>
<organism evidence="7 8">
    <name type="scientific">Arthrobacter sulfonylureivorans</name>
    <dbReference type="NCBI Taxonomy" id="2486855"/>
    <lineage>
        <taxon>Bacteria</taxon>
        <taxon>Bacillati</taxon>
        <taxon>Actinomycetota</taxon>
        <taxon>Actinomycetes</taxon>
        <taxon>Micrococcales</taxon>
        <taxon>Micrococcaceae</taxon>
        <taxon>Arthrobacter</taxon>
    </lineage>
</organism>
<dbReference type="RefSeq" id="WP_241914289.1">
    <property type="nucleotide sequence ID" value="NZ_CP093326.1"/>
</dbReference>
<dbReference type="InterPro" id="IPR006139">
    <property type="entry name" value="D-isomer_2_OHA_DH_cat_dom"/>
</dbReference>
<dbReference type="PANTHER" id="PTHR43333">
    <property type="entry name" value="2-HACID_DH_C DOMAIN-CONTAINING PROTEIN"/>
    <property type="match status" value="1"/>
</dbReference>
<dbReference type="EMBL" id="CP093326">
    <property type="protein sequence ID" value="UNK46224.1"/>
    <property type="molecule type" value="Genomic_DNA"/>
</dbReference>
<evidence type="ECO:0000259" key="6">
    <source>
        <dbReference type="Pfam" id="PF02826"/>
    </source>
</evidence>
<gene>
    <name evidence="7" type="ORF">MNQ99_02320</name>
</gene>
<name>A0ABY3W7C4_9MICC</name>
<keyword evidence="2 4" id="KW-0560">Oxidoreductase</keyword>
<dbReference type="PANTHER" id="PTHR43333:SF1">
    <property type="entry name" value="D-ISOMER SPECIFIC 2-HYDROXYACID DEHYDROGENASE NAD-BINDING DOMAIN-CONTAINING PROTEIN"/>
    <property type="match status" value="1"/>
</dbReference>
<sequence length="323" mass="34621">MAADKPVVAVLYKDNLPPGMADVEAVAEVRYATADQLAEALQGAHVLLLWDFFSSALEDAWHAASSLEWLHVAAAGVDKLLFEDLRESGVVVTNARGIFDRPMAEFVLTGMLAFAKNLPGLLSLQRERTWQHRETERLESSRALIVGTGAIGREIARVLKAVGLLVAGAGRTARSGDADFGDVYASSELAAVVDGFDWVVVAAPLTEQTRHLVDAPVLKAMKPTARLINVGRGASVDTEALVESLQAGAIAGAALDVFEVEPLPADHPLWTMDNVIISPHLSGDARGWLPQLAGQFADNFGRYVRQQPLENVIDKKLGFAAPS</sequence>
<evidence type="ECO:0000256" key="4">
    <source>
        <dbReference type="RuleBase" id="RU003719"/>
    </source>
</evidence>
<evidence type="ECO:0000256" key="3">
    <source>
        <dbReference type="ARBA" id="ARBA00023027"/>
    </source>
</evidence>
<dbReference type="InterPro" id="IPR006140">
    <property type="entry name" value="D-isomer_DH_NAD-bd"/>
</dbReference>
<evidence type="ECO:0000256" key="1">
    <source>
        <dbReference type="ARBA" id="ARBA00005854"/>
    </source>
</evidence>
<evidence type="ECO:0000256" key="2">
    <source>
        <dbReference type="ARBA" id="ARBA00023002"/>
    </source>
</evidence>
<protein>
    <submittedName>
        <fullName evidence="7">D-2-hydroxyacid dehydrogenase</fullName>
    </submittedName>
</protein>
<feature type="domain" description="D-isomer specific 2-hydroxyacid dehydrogenase NAD-binding" evidence="6">
    <location>
        <begin position="109"/>
        <end position="282"/>
    </location>
</feature>
<dbReference type="Pfam" id="PF00389">
    <property type="entry name" value="2-Hacid_dh"/>
    <property type="match status" value="1"/>
</dbReference>
<comment type="similarity">
    <text evidence="1 4">Belongs to the D-isomer specific 2-hydroxyacid dehydrogenase family.</text>
</comment>
<proteinExistence type="inferred from homology"/>
<dbReference type="CDD" id="cd05300">
    <property type="entry name" value="2-Hacid_dh_1"/>
    <property type="match status" value="1"/>
</dbReference>
<evidence type="ECO:0000259" key="5">
    <source>
        <dbReference type="Pfam" id="PF00389"/>
    </source>
</evidence>
<feature type="domain" description="D-isomer specific 2-hydroxyacid dehydrogenase catalytic" evidence="5">
    <location>
        <begin position="31"/>
        <end position="313"/>
    </location>
</feature>
<keyword evidence="8" id="KW-1185">Reference proteome</keyword>
<keyword evidence="3" id="KW-0520">NAD</keyword>